<dbReference type="GO" id="GO:0043565">
    <property type="term" value="F:sequence-specific DNA binding"/>
    <property type="evidence" value="ECO:0007669"/>
    <property type="project" value="TreeGrafter"/>
</dbReference>
<dbReference type="InterPro" id="IPR000847">
    <property type="entry name" value="LysR_HTH_N"/>
</dbReference>
<dbReference type="Gene3D" id="1.10.10.10">
    <property type="entry name" value="Winged helix-like DNA-binding domain superfamily/Winged helix DNA-binding domain"/>
    <property type="match status" value="1"/>
</dbReference>
<comment type="caution">
    <text evidence="6">The sequence shown here is derived from an EMBL/GenBank/DDBJ whole genome shotgun (WGS) entry which is preliminary data.</text>
</comment>
<proteinExistence type="inferred from homology"/>
<dbReference type="SUPFAM" id="SSF53850">
    <property type="entry name" value="Periplasmic binding protein-like II"/>
    <property type="match status" value="1"/>
</dbReference>
<evidence type="ECO:0000313" key="6">
    <source>
        <dbReference type="EMBL" id="EAS50404.1"/>
    </source>
</evidence>
<keyword evidence="7" id="KW-1185">Reference proteome</keyword>
<dbReference type="InterPro" id="IPR036390">
    <property type="entry name" value="WH_DNA-bd_sf"/>
</dbReference>
<dbReference type="InterPro" id="IPR058163">
    <property type="entry name" value="LysR-type_TF_proteobact-type"/>
</dbReference>
<protein>
    <submittedName>
        <fullName evidence="6">Putative transcriptional regulator</fullName>
    </submittedName>
</protein>
<dbReference type="FunFam" id="1.10.10.10:FF:000001">
    <property type="entry name" value="LysR family transcriptional regulator"/>
    <property type="match status" value="1"/>
</dbReference>
<dbReference type="PANTHER" id="PTHR30537">
    <property type="entry name" value="HTH-TYPE TRANSCRIPTIONAL REGULATOR"/>
    <property type="match status" value="1"/>
</dbReference>
<accession>Q1YKW8</accession>
<dbReference type="Pfam" id="PF03466">
    <property type="entry name" value="LysR_substrate"/>
    <property type="match status" value="1"/>
</dbReference>
<keyword evidence="3" id="KW-0238">DNA-binding</keyword>
<dbReference type="PANTHER" id="PTHR30537:SF5">
    <property type="entry name" value="HTH-TYPE TRANSCRIPTIONAL ACTIVATOR TTDR-RELATED"/>
    <property type="match status" value="1"/>
</dbReference>
<dbReference type="EMBL" id="AAPJ01000002">
    <property type="protein sequence ID" value="EAS50404.1"/>
    <property type="molecule type" value="Genomic_DNA"/>
</dbReference>
<dbReference type="GO" id="GO:0003700">
    <property type="term" value="F:DNA-binding transcription factor activity"/>
    <property type="evidence" value="ECO:0007669"/>
    <property type="project" value="InterPro"/>
</dbReference>
<keyword evidence="2" id="KW-0805">Transcription regulation</keyword>
<evidence type="ECO:0000256" key="1">
    <source>
        <dbReference type="ARBA" id="ARBA00009437"/>
    </source>
</evidence>
<evidence type="ECO:0000256" key="4">
    <source>
        <dbReference type="ARBA" id="ARBA00023163"/>
    </source>
</evidence>
<reference evidence="6 7" key="1">
    <citation type="journal article" date="2008" name="Appl. Environ. Microbiol.">
        <title>Genomic insights into Mn(II) oxidation by the marine alphaproteobacterium Aurantimonas sp. strain SI85-9A1.</title>
        <authorList>
            <person name="Dick G.J."/>
            <person name="Podell S."/>
            <person name="Johnson H.A."/>
            <person name="Rivera-Espinoza Y."/>
            <person name="Bernier-Latmani R."/>
            <person name="McCarthy J.K."/>
            <person name="Torpey J.W."/>
            <person name="Clement B.G."/>
            <person name="Gaasterland T."/>
            <person name="Tebo B.M."/>
        </authorList>
    </citation>
    <scope>NUCLEOTIDE SEQUENCE [LARGE SCALE GENOMIC DNA]</scope>
    <source>
        <strain evidence="6 7">SI85-9A1</strain>
    </source>
</reference>
<sequence length="340" mass="36884">MDRVPSDGRGLRLADKLAMLIFRKNGRSLQRTIAVFEAMEIGVDRLQSLRMFVAVAEAESFAGGARTLGLSGPSATRGVNALEARLGARLFTRTTRQVRLTDVGRRYLAEVREVLAHLQAADESAAGAAGKPVGHLRITCPQEFGRIYIAPLLTGFLDVFPGMSAEVLMVDRVVNLVEEGIDVALRIGPLASSDLAAVRIGQVRRVVCGAPAYFAEHGIPRDPADLARHRLVATMPDGQARTWRFGPNGTRIVRVEPRLTVSSVAASIAIVRSGWGLCRVLSYQIGPDLEDGTLQTVLADHEPEPLPIHLVHVEGRRAAAKVRAFVDFAADRLRQVAVLR</sequence>
<dbReference type="BioCyc" id="AURANTIMONAS:SI859A1_00523-MONOMER"/>
<name>Q1YKW8_AURMS</name>
<keyword evidence="4" id="KW-0804">Transcription</keyword>
<dbReference type="Pfam" id="PF00126">
    <property type="entry name" value="HTH_1"/>
    <property type="match status" value="1"/>
</dbReference>
<gene>
    <name evidence="6" type="ORF">SI859A1_00523</name>
</gene>
<evidence type="ECO:0000256" key="3">
    <source>
        <dbReference type="ARBA" id="ARBA00023125"/>
    </source>
</evidence>
<dbReference type="AlphaFoldDB" id="Q1YKW8"/>
<dbReference type="Proteomes" id="UP000000321">
    <property type="component" value="Unassembled WGS sequence"/>
</dbReference>
<evidence type="ECO:0000256" key="2">
    <source>
        <dbReference type="ARBA" id="ARBA00023015"/>
    </source>
</evidence>
<dbReference type="GO" id="GO:0006351">
    <property type="term" value="P:DNA-templated transcription"/>
    <property type="evidence" value="ECO:0007669"/>
    <property type="project" value="TreeGrafter"/>
</dbReference>
<dbReference type="HOGENOM" id="CLU_039613_16_2_5"/>
<evidence type="ECO:0000313" key="7">
    <source>
        <dbReference type="Proteomes" id="UP000000321"/>
    </source>
</evidence>
<comment type="similarity">
    <text evidence="1">Belongs to the LysR transcriptional regulatory family.</text>
</comment>
<dbReference type="InterPro" id="IPR036388">
    <property type="entry name" value="WH-like_DNA-bd_sf"/>
</dbReference>
<evidence type="ECO:0000259" key="5">
    <source>
        <dbReference type="PROSITE" id="PS50931"/>
    </source>
</evidence>
<organism evidence="6 7">
    <name type="scientific">Aurantimonas manganoxydans (strain ATCC BAA-1229 / DSM 21871 / SI85-9A1)</name>
    <dbReference type="NCBI Taxonomy" id="287752"/>
    <lineage>
        <taxon>Bacteria</taxon>
        <taxon>Pseudomonadati</taxon>
        <taxon>Pseudomonadota</taxon>
        <taxon>Alphaproteobacteria</taxon>
        <taxon>Hyphomicrobiales</taxon>
        <taxon>Aurantimonadaceae</taxon>
        <taxon>Aurantimonas</taxon>
    </lineage>
</organism>
<dbReference type="SUPFAM" id="SSF46785">
    <property type="entry name" value="Winged helix' DNA-binding domain"/>
    <property type="match status" value="1"/>
</dbReference>
<feature type="domain" description="HTH lysR-type" evidence="5">
    <location>
        <begin position="44"/>
        <end position="101"/>
    </location>
</feature>
<dbReference type="InterPro" id="IPR005119">
    <property type="entry name" value="LysR_subst-bd"/>
</dbReference>
<dbReference type="Gene3D" id="3.40.190.290">
    <property type="match status" value="1"/>
</dbReference>
<dbReference type="PROSITE" id="PS50931">
    <property type="entry name" value="HTH_LYSR"/>
    <property type="match status" value="1"/>
</dbReference>
<dbReference type="CDD" id="cd08471">
    <property type="entry name" value="PBP2_CrgA_like_2"/>
    <property type="match status" value="1"/>
</dbReference>